<evidence type="ECO:0000256" key="1">
    <source>
        <dbReference type="ARBA" id="ARBA00009744"/>
    </source>
</evidence>
<dbReference type="EMBL" id="MNCJ02000318">
    <property type="protein sequence ID" value="KAF5816397.1"/>
    <property type="molecule type" value="Genomic_DNA"/>
</dbReference>
<dbReference type="InterPro" id="IPR050279">
    <property type="entry name" value="Plant_def-hormone_signal"/>
</dbReference>
<dbReference type="GO" id="GO:0010427">
    <property type="term" value="F:abscisic acid binding"/>
    <property type="evidence" value="ECO:0000318"/>
    <property type="project" value="GO_Central"/>
</dbReference>
<dbReference type="OrthoDB" id="1858506at2759"/>
<accession>A0A251VAX4</accession>
<reference evidence="4" key="2">
    <citation type="submission" date="2017-02" db="EMBL/GenBank/DDBJ databases">
        <title>Sunflower complete genome.</title>
        <authorList>
            <person name="Langlade N."/>
            <person name="Munos S."/>
        </authorList>
    </citation>
    <scope>NUCLEOTIDE SEQUENCE [LARGE SCALE GENOMIC DNA]</scope>
    <source>
        <tissue evidence="4">Leaves</tissue>
    </source>
</reference>
<evidence type="ECO:0000259" key="2">
    <source>
        <dbReference type="Pfam" id="PF00407"/>
    </source>
</evidence>
<reference evidence="3 5" key="1">
    <citation type="journal article" date="2017" name="Nature">
        <title>The sunflower genome provides insights into oil metabolism, flowering and Asterid evolution.</title>
        <authorList>
            <person name="Badouin H."/>
            <person name="Gouzy J."/>
            <person name="Grassa C.J."/>
            <person name="Murat F."/>
            <person name="Staton S.E."/>
            <person name="Cottret L."/>
            <person name="Lelandais-Briere C."/>
            <person name="Owens G.L."/>
            <person name="Carrere S."/>
            <person name="Mayjonade B."/>
            <person name="Legrand L."/>
            <person name="Gill N."/>
            <person name="Kane N.C."/>
            <person name="Bowers J.E."/>
            <person name="Hubner S."/>
            <person name="Bellec A."/>
            <person name="Berard A."/>
            <person name="Berges H."/>
            <person name="Blanchet N."/>
            <person name="Boniface M.C."/>
            <person name="Brunel D."/>
            <person name="Catrice O."/>
            <person name="Chaidir N."/>
            <person name="Claudel C."/>
            <person name="Donnadieu C."/>
            <person name="Faraut T."/>
            <person name="Fievet G."/>
            <person name="Helmstetter N."/>
            <person name="King M."/>
            <person name="Knapp S.J."/>
            <person name="Lai Z."/>
            <person name="Le Paslier M.C."/>
            <person name="Lippi Y."/>
            <person name="Lorenzon L."/>
            <person name="Mandel J.R."/>
            <person name="Marage G."/>
            <person name="Marchand G."/>
            <person name="Marquand E."/>
            <person name="Bret-Mestries E."/>
            <person name="Morien E."/>
            <person name="Nambeesan S."/>
            <person name="Nguyen T."/>
            <person name="Pegot-Espagnet P."/>
            <person name="Pouilly N."/>
            <person name="Raftis F."/>
            <person name="Sallet E."/>
            <person name="Schiex T."/>
            <person name="Thomas J."/>
            <person name="Vandecasteele C."/>
            <person name="Vares D."/>
            <person name="Vear F."/>
            <person name="Vautrin S."/>
            <person name="Crespi M."/>
            <person name="Mangin B."/>
            <person name="Burke J.M."/>
            <person name="Salse J."/>
            <person name="Munos S."/>
            <person name="Vincourt P."/>
            <person name="Rieseberg L.H."/>
            <person name="Langlade N.B."/>
        </authorList>
    </citation>
    <scope>NUCLEOTIDE SEQUENCE [LARGE SCALE GENOMIC DNA]</scope>
    <source>
        <strain evidence="5">cv. SF193</strain>
        <tissue evidence="3">Leaves</tissue>
    </source>
</reference>
<dbReference type="GO" id="GO:0004864">
    <property type="term" value="F:protein phosphatase inhibitor activity"/>
    <property type="evidence" value="ECO:0000318"/>
    <property type="project" value="GO_Central"/>
</dbReference>
<gene>
    <name evidence="4" type="primary">DAU1</name>
    <name evidence="4" type="ORF">HannXRQ_Chr03g0090271</name>
    <name evidence="3" type="ORF">HanXRQr2_Chr03g0133891</name>
</gene>
<dbReference type="InterPro" id="IPR024949">
    <property type="entry name" value="Bet_v_I_allergen"/>
</dbReference>
<evidence type="ECO:0000313" key="3">
    <source>
        <dbReference type="EMBL" id="KAF5816397.1"/>
    </source>
</evidence>
<dbReference type="FunFam" id="3.30.530.20:FF:000007">
    <property type="entry name" value="Major pollen allergen Bet v 1-A"/>
    <property type="match status" value="1"/>
</dbReference>
<dbReference type="GO" id="GO:0006952">
    <property type="term" value="P:defense response"/>
    <property type="evidence" value="ECO:0007669"/>
    <property type="project" value="InterPro"/>
</dbReference>
<dbReference type="PANTHER" id="PTHR31213:SF55">
    <property type="entry name" value="STRESS-INDUCED PROTEIN SAM22"/>
    <property type="match status" value="1"/>
</dbReference>
<comment type="similarity">
    <text evidence="1">Belongs to the BetVI family.</text>
</comment>
<dbReference type="InterPro" id="IPR023393">
    <property type="entry name" value="START-like_dom_sf"/>
</dbReference>
<keyword evidence="5" id="KW-1185">Reference proteome</keyword>
<dbReference type="GO" id="GO:0009738">
    <property type="term" value="P:abscisic acid-activated signaling pathway"/>
    <property type="evidence" value="ECO:0000318"/>
    <property type="project" value="GO_Central"/>
</dbReference>
<protein>
    <submittedName>
        <fullName evidence="3">Bet v I/Major latex protein</fullName>
    </submittedName>
    <submittedName>
        <fullName evidence="4">Putative major allergen Dau c 1</fullName>
    </submittedName>
</protein>
<dbReference type="Proteomes" id="UP000215914">
    <property type="component" value="Chromosome 3"/>
</dbReference>
<dbReference type="CDD" id="cd07816">
    <property type="entry name" value="Bet_v1-like"/>
    <property type="match status" value="1"/>
</dbReference>
<dbReference type="GO" id="GO:0005737">
    <property type="term" value="C:cytoplasm"/>
    <property type="evidence" value="ECO:0000318"/>
    <property type="project" value="GO_Central"/>
</dbReference>
<evidence type="ECO:0000313" key="5">
    <source>
        <dbReference type="Proteomes" id="UP000215914"/>
    </source>
</evidence>
<reference evidence="3" key="3">
    <citation type="submission" date="2020-06" db="EMBL/GenBank/DDBJ databases">
        <title>Helianthus annuus Genome sequencing and assembly Release 2.</title>
        <authorList>
            <person name="Gouzy J."/>
            <person name="Langlade N."/>
            <person name="Munos S."/>
        </authorList>
    </citation>
    <scope>NUCLEOTIDE SEQUENCE</scope>
    <source>
        <tissue evidence="3">Leaves</tissue>
    </source>
</reference>
<name>A0A251VAX4_HELAN</name>
<dbReference type="PANTHER" id="PTHR31213">
    <property type="entry name" value="OS08G0374000 PROTEIN-RELATED"/>
    <property type="match status" value="1"/>
</dbReference>
<dbReference type="Gramene" id="mRNA:HanXRQr2_Chr03g0133891">
    <property type="protein sequence ID" value="mRNA:HanXRQr2_Chr03g0133891"/>
    <property type="gene ID" value="HanXRQr2_Chr03g0133891"/>
</dbReference>
<dbReference type="GO" id="GO:0005634">
    <property type="term" value="C:nucleus"/>
    <property type="evidence" value="ECO:0000318"/>
    <property type="project" value="GO_Central"/>
</dbReference>
<dbReference type="Gene3D" id="3.30.530.20">
    <property type="match status" value="1"/>
</dbReference>
<dbReference type="InterPro" id="IPR000916">
    <property type="entry name" value="Bet_v_I/MLP"/>
</dbReference>
<dbReference type="Pfam" id="PF00407">
    <property type="entry name" value="Bet_v_1"/>
    <property type="match status" value="1"/>
</dbReference>
<dbReference type="GO" id="GO:0038023">
    <property type="term" value="F:signaling receptor activity"/>
    <property type="evidence" value="ECO:0000318"/>
    <property type="project" value="GO_Central"/>
</dbReference>
<feature type="domain" description="Bet v I/Major latex protein" evidence="2">
    <location>
        <begin position="2"/>
        <end position="150"/>
    </location>
</feature>
<dbReference type="AlphaFoldDB" id="A0A251VAX4"/>
<proteinExistence type="inferred from homology"/>
<dbReference type="PRINTS" id="PR00634">
    <property type="entry name" value="BETALLERGEN"/>
</dbReference>
<organism evidence="4 5">
    <name type="scientific">Helianthus annuus</name>
    <name type="common">Common sunflower</name>
    <dbReference type="NCBI Taxonomy" id="4232"/>
    <lineage>
        <taxon>Eukaryota</taxon>
        <taxon>Viridiplantae</taxon>
        <taxon>Streptophyta</taxon>
        <taxon>Embryophyta</taxon>
        <taxon>Tracheophyta</taxon>
        <taxon>Spermatophyta</taxon>
        <taxon>Magnoliopsida</taxon>
        <taxon>eudicotyledons</taxon>
        <taxon>Gunneridae</taxon>
        <taxon>Pentapetalae</taxon>
        <taxon>asterids</taxon>
        <taxon>campanulids</taxon>
        <taxon>Asterales</taxon>
        <taxon>Asteraceae</taxon>
        <taxon>Asteroideae</taxon>
        <taxon>Heliantheae alliance</taxon>
        <taxon>Heliantheae</taxon>
        <taxon>Helianthus</taxon>
    </lineage>
</organism>
<sequence length="158" mass="17736">MSTASFQIEIASSFPAEKVFKIYGDFHIITPKVNPQVFKSIEIIEGDGGVGTIRLLTFGDGLPFTNTKYRQDGIDASNFTFDNTFFEGDNLMGIIDTINYHIKIIPTAEGGSIFTQKVVYNCKGEEKPSVETLNFIKDMYEKTYKAMEAYAAEHPETY</sequence>
<dbReference type="EMBL" id="CM007892">
    <property type="protein sequence ID" value="OTG32767.1"/>
    <property type="molecule type" value="Genomic_DNA"/>
</dbReference>
<dbReference type="InParanoid" id="A0A251VAX4"/>
<dbReference type="SUPFAM" id="SSF55961">
    <property type="entry name" value="Bet v1-like"/>
    <property type="match status" value="1"/>
</dbReference>
<evidence type="ECO:0000313" key="4">
    <source>
        <dbReference type="EMBL" id="OTG32767.1"/>
    </source>
</evidence>